<comment type="caution">
    <text evidence="1">The sequence shown here is derived from an EMBL/GenBank/DDBJ whole genome shotgun (WGS) entry which is preliminary data.</text>
</comment>
<keyword evidence="2" id="KW-1185">Reference proteome</keyword>
<sequence>MSTPAEYYNSLPPVSKTYGVACLMTTAAFYLQLYNPWNIALKYGDVIKRFQVWRLVTNFFFLGPFSFPFAFRLIIIAKYGVSLERGPFDKRTADFLWMLIFGALSLLVMAAIPPLWNPFMGVSLVFMIVYIWGREFPNARINIYGVVSLKGFYLPWAMLALDLIFGDPLLPDILGMVAGHFYYFLTVLHPLAGGKYIFKTPLWVHKLVAFWGEGTQTNSPVPRNPQAGVAFRGRSYRLNGSQSSSRAASEAETNTNPQQQPNAAAAAAAAEGRVAFRGRSYRLDGR</sequence>
<evidence type="ECO:0000313" key="2">
    <source>
        <dbReference type="Proteomes" id="UP001164539"/>
    </source>
</evidence>
<protein>
    <submittedName>
        <fullName evidence="1">Derlin</fullName>
    </submittedName>
</protein>
<evidence type="ECO:0000313" key="1">
    <source>
        <dbReference type="EMBL" id="KAJ4706602.1"/>
    </source>
</evidence>
<accession>A0ACC1X6M7</accession>
<organism evidence="1 2">
    <name type="scientific">Melia azedarach</name>
    <name type="common">Chinaberry tree</name>
    <dbReference type="NCBI Taxonomy" id="155640"/>
    <lineage>
        <taxon>Eukaryota</taxon>
        <taxon>Viridiplantae</taxon>
        <taxon>Streptophyta</taxon>
        <taxon>Embryophyta</taxon>
        <taxon>Tracheophyta</taxon>
        <taxon>Spermatophyta</taxon>
        <taxon>Magnoliopsida</taxon>
        <taxon>eudicotyledons</taxon>
        <taxon>Gunneridae</taxon>
        <taxon>Pentapetalae</taxon>
        <taxon>rosids</taxon>
        <taxon>malvids</taxon>
        <taxon>Sapindales</taxon>
        <taxon>Meliaceae</taxon>
        <taxon>Melia</taxon>
    </lineage>
</organism>
<dbReference type="Proteomes" id="UP001164539">
    <property type="component" value="Chromosome 11"/>
</dbReference>
<gene>
    <name evidence="1" type="ORF">OWV82_020232</name>
</gene>
<proteinExistence type="predicted"/>
<name>A0ACC1X6M7_MELAZ</name>
<reference evidence="1 2" key="1">
    <citation type="journal article" date="2023" name="Science">
        <title>Complex scaffold remodeling in plant triterpene biosynthesis.</title>
        <authorList>
            <person name="De La Pena R."/>
            <person name="Hodgson H."/>
            <person name="Liu J.C."/>
            <person name="Stephenson M.J."/>
            <person name="Martin A.C."/>
            <person name="Owen C."/>
            <person name="Harkess A."/>
            <person name="Leebens-Mack J."/>
            <person name="Jimenez L.E."/>
            <person name="Osbourn A."/>
            <person name="Sattely E.S."/>
        </authorList>
    </citation>
    <scope>NUCLEOTIDE SEQUENCE [LARGE SCALE GENOMIC DNA]</scope>
    <source>
        <strain evidence="2">cv. JPN11</strain>
        <tissue evidence="1">Leaf</tissue>
    </source>
</reference>
<dbReference type="EMBL" id="CM051404">
    <property type="protein sequence ID" value="KAJ4706602.1"/>
    <property type="molecule type" value="Genomic_DNA"/>
</dbReference>